<dbReference type="FunFam" id="1.25.40.10:FF:000366">
    <property type="entry name" value="Pentatricopeptide (PPR) repeat-containing protein"/>
    <property type="match status" value="1"/>
</dbReference>
<organism evidence="3 4">
    <name type="scientific">Dillenia turbinata</name>
    <dbReference type="NCBI Taxonomy" id="194707"/>
    <lineage>
        <taxon>Eukaryota</taxon>
        <taxon>Viridiplantae</taxon>
        <taxon>Streptophyta</taxon>
        <taxon>Embryophyta</taxon>
        <taxon>Tracheophyta</taxon>
        <taxon>Spermatophyta</taxon>
        <taxon>Magnoliopsida</taxon>
        <taxon>eudicotyledons</taxon>
        <taxon>Gunneridae</taxon>
        <taxon>Pentapetalae</taxon>
        <taxon>Dilleniales</taxon>
        <taxon>Dilleniaceae</taxon>
        <taxon>Dillenia</taxon>
    </lineage>
</organism>
<feature type="repeat" description="PPR" evidence="2">
    <location>
        <begin position="517"/>
        <end position="552"/>
    </location>
</feature>
<protein>
    <submittedName>
        <fullName evidence="3">Pentatricopeptide repeat</fullName>
    </submittedName>
</protein>
<dbReference type="InterPro" id="IPR011990">
    <property type="entry name" value="TPR-like_helical_dom_sf"/>
</dbReference>
<gene>
    <name evidence="3" type="ORF">RJ641_001798</name>
</gene>
<dbReference type="FunFam" id="1.25.40.10:FF:000031">
    <property type="entry name" value="Pentatricopeptide repeat-containing protein mitochondrial"/>
    <property type="match status" value="1"/>
</dbReference>
<dbReference type="GO" id="GO:0009451">
    <property type="term" value="P:RNA modification"/>
    <property type="evidence" value="ECO:0007669"/>
    <property type="project" value="InterPro"/>
</dbReference>
<dbReference type="GO" id="GO:0003723">
    <property type="term" value="F:RNA binding"/>
    <property type="evidence" value="ECO:0007669"/>
    <property type="project" value="InterPro"/>
</dbReference>
<name>A0AAN8Z9W1_9MAGN</name>
<dbReference type="Gene3D" id="1.25.40.10">
    <property type="entry name" value="Tetratricopeptide repeat domain"/>
    <property type="match status" value="4"/>
</dbReference>
<accession>A0AAN8Z9W1</accession>
<dbReference type="Pfam" id="PF13041">
    <property type="entry name" value="PPR_2"/>
    <property type="match status" value="2"/>
</dbReference>
<dbReference type="FunFam" id="1.25.40.10:FF:000073">
    <property type="entry name" value="Pentatricopeptide repeat-containing protein chloroplastic"/>
    <property type="match status" value="1"/>
</dbReference>
<feature type="repeat" description="PPR" evidence="2">
    <location>
        <begin position="482"/>
        <end position="516"/>
    </location>
</feature>
<feature type="repeat" description="PPR" evidence="2">
    <location>
        <begin position="278"/>
        <end position="312"/>
    </location>
</feature>
<sequence length="708" mass="80128">MLHNHTHLSRHLHLLFHTFPPKIKLFSTRTTQPLQSLSSLLNFCKYPQLLRQAHARFILHGLHQNLTLSSKLIDCYANLGCTVLALQVFSSLQNPSTTLYHRFLEKLYSLGEFEKIVLVYDEMFKNKIYPDEDSYPFVLGSCCRVLDVENGRKIHGQVVKLGFESYNLLGTFLVDMYLEFWNSLISRSYQNGNVEECFGIFRRMKIEGVEFDSDTLINLLRSSIELNSLRVGKSVHGLIVVYNHCKNISVNTALLTVYSKIGSLGDARLLFEDMPVRDSVVWNLMISVNLKHGYFKESVDLLMQMGRSSVRPDLFTAIAVIPSISELKCLEWGKQFHAHVIRNCLDYQVSVHNCLIDLYCKCDGLGAARKIFDSLTNKSLVTWSSMIKGYVNHDQSHDALSLFHEMKLDGHSLDPVTVINVLPACVNLGALKQVSCLHSYCVKNGIDSVVSVNTAFLISYAKCGCIEMARKLFDEEEINKKDLFAWNAMISAYSRHGDWSKCFELYDQMKQSKQKPDEVTFLALLTACVNSGLVEEGRKCFMEMTETYGCQPKQEHYACMVDLLGRAGRINEASELIKSMPCEPDARIWGPLLSASKMHSDKKLAELAAEKLIGMEPKNAGNYVLLSNIYAAAGKWDGVAKMRSFLRDKGLRKTPGCSWLEINGQVHEFRVADQNHPKSADMYAILGYLEWETKEALDMSLEGSVISL</sequence>
<dbReference type="InterPro" id="IPR002885">
    <property type="entry name" value="PPR_rpt"/>
</dbReference>
<dbReference type="InterPro" id="IPR046848">
    <property type="entry name" value="E_motif"/>
</dbReference>
<dbReference type="PANTHER" id="PTHR47926">
    <property type="entry name" value="PENTATRICOPEPTIDE REPEAT-CONTAINING PROTEIN"/>
    <property type="match status" value="1"/>
</dbReference>
<dbReference type="SUPFAM" id="SSF48452">
    <property type="entry name" value="TPR-like"/>
    <property type="match status" value="1"/>
</dbReference>
<dbReference type="Pfam" id="PF01535">
    <property type="entry name" value="PPR"/>
    <property type="match status" value="6"/>
</dbReference>
<dbReference type="NCBIfam" id="TIGR00756">
    <property type="entry name" value="PPR"/>
    <property type="match status" value="4"/>
</dbReference>
<comment type="caution">
    <text evidence="3">The sequence shown here is derived from an EMBL/GenBank/DDBJ whole genome shotgun (WGS) entry which is preliminary data.</text>
</comment>
<dbReference type="AlphaFoldDB" id="A0AAN8Z9W1"/>
<proteinExistence type="predicted"/>
<dbReference type="EMBL" id="JBAMMX010000010">
    <property type="protein sequence ID" value="KAK6932174.1"/>
    <property type="molecule type" value="Genomic_DNA"/>
</dbReference>
<evidence type="ECO:0000313" key="3">
    <source>
        <dbReference type="EMBL" id="KAK6932174.1"/>
    </source>
</evidence>
<dbReference type="InterPro" id="IPR046960">
    <property type="entry name" value="PPR_At4g14850-like_plant"/>
</dbReference>
<evidence type="ECO:0000313" key="4">
    <source>
        <dbReference type="Proteomes" id="UP001370490"/>
    </source>
</evidence>
<evidence type="ECO:0000256" key="2">
    <source>
        <dbReference type="PROSITE-ProRule" id="PRU00708"/>
    </source>
</evidence>
<evidence type="ECO:0000256" key="1">
    <source>
        <dbReference type="ARBA" id="ARBA00022737"/>
    </source>
</evidence>
<feature type="repeat" description="PPR" evidence="2">
    <location>
        <begin position="379"/>
        <end position="413"/>
    </location>
</feature>
<keyword evidence="4" id="KW-1185">Reference proteome</keyword>
<dbReference type="PANTHER" id="PTHR47926:SF347">
    <property type="entry name" value="PENTATRICOPEPTIDE REPEAT-CONTAINING PROTEIN"/>
    <property type="match status" value="1"/>
</dbReference>
<dbReference type="Pfam" id="PF20431">
    <property type="entry name" value="E_motif"/>
    <property type="match status" value="1"/>
</dbReference>
<dbReference type="PROSITE" id="PS51375">
    <property type="entry name" value="PPR"/>
    <property type="match status" value="4"/>
</dbReference>
<keyword evidence="1" id="KW-0677">Repeat</keyword>
<dbReference type="Proteomes" id="UP001370490">
    <property type="component" value="Unassembled WGS sequence"/>
</dbReference>
<reference evidence="3 4" key="1">
    <citation type="submission" date="2023-12" db="EMBL/GenBank/DDBJ databases">
        <title>A high-quality genome assembly for Dillenia turbinata (Dilleniales).</title>
        <authorList>
            <person name="Chanderbali A."/>
        </authorList>
    </citation>
    <scope>NUCLEOTIDE SEQUENCE [LARGE SCALE GENOMIC DNA]</scope>
    <source>
        <strain evidence="3">LSX21</strain>
        <tissue evidence="3">Leaf</tissue>
    </source>
</reference>